<dbReference type="Proteomes" id="UP000094501">
    <property type="component" value="Unassembled WGS sequence"/>
</dbReference>
<name>A0A1E3W5U1_9HYPH</name>
<protein>
    <submittedName>
        <fullName evidence="1">Uncharacterized protein</fullName>
    </submittedName>
</protein>
<dbReference type="STRING" id="1774968.AUC68_12600"/>
<organism evidence="1 2">
    <name type="scientific">Methyloceanibacter methanicus</name>
    <dbReference type="NCBI Taxonomy" id="1774968"/>
    <lineage>
        <taxon>Bacteria</taxon>
        <taxon>Pseudomonadati</taxon>
        <taxon>Pseudomonadota</taxon>
        <taxon>Alphaproteobacteria</taxon>
        <taxon>Hyphomicrobiales</taxon>
        <taxon>Hyphomicrobiaceae</taxon>
        <taxon>Methyloceanibacter</taxon>
    </lineage>
</organism>
<proteinExistence type="predicted"/>
<keyword evidence="2" id="KW-1185">Reference proteome</keyword>
<gene>
    <name evidence="1" type="ORF">AUC68_12600</name>
</gene>
<evidence type="ECO:0000313" key="1">
    <source>
        <dbReference type="EMBL" id="ODS01198.1"/>
    </source>
</evidence>
<comment type="caution">
    <text evidence="1">The sequence shown here is derived from an EMBL/GenBank/DDBJ whole genome shotgun (WGS) entry which is preliminary data.</text>
</comment>
<dbReference type="EMBL" id="LPWG01000002">
    <property type="protein sequence ID" value="ODS01198.1"/>
    <property type="molecule type" value="Genomic_DNA"/>
</dbReference>
<reference evidence="1 2" key="1">
    <citation type="journal article" date="2016" name="Environ. Microbiol.">
        <title>New Methyloceanibacter diversity from North Sea sediments includes methanotroph containing solely the soluble methane monooxygenase.</title>
        <authorList>
            <person name="Vekeman B."/>
            <person name="Kerckhof F.M."/>
            <person name="Cremers G."/>
            <person name="de Vos P."/>
            <person name="Vandamme P."/>
            <person name="Boon N."/>
            <person name="Op den Camp H.J."/>
            <person name="Heylen K."/>
        </authorList>
    </citation>
    <scope>NUCLEOTIDE SEQUENCE [LARGE SCALE GENOMIC DNA]</scope>
    <source>
        <strain evidence="1 2">R-67174</strain>
    </source>
</reference>
<dbReference type="AlphaFoldDB" id="A0A1E3W5U1"/>
<evidence type="ECO:0000313" key="2">
    <source>
        <dbReference type="Proteomes" id="UP000094501"/>
    </source>
</evidence>
<sequence length="155" mass="16277">MVGEIGEGRLGQTEILGQHIVRRVTQPIGDRERAELGEVAVVEHQDERAAVGKPLNGMAVSAREVPDVAGSEIGDLGLVLRVDRGDACVAVDHVGPFGGIGVPVQLAHGARLQGHVDPGQSFGDRELADIGFLRRSAVELLGGGRAERVAERGQL</sequence>
<accession>A0A1E3W5U1</accession>